<name>A0A974HZ20_XENLA</name>
<dbReference type="AlphaFoldDB" id="A0A974HZ20"/>
<proteinExistence type="predicted"/>
<accession>A0A974HZ20</accession>
<evidence type="ECO:0000313" key="1">
    <source>
        <dbReference type="EMBL" id="OCT95418.1"/>
    </source>
</evidence>
<protein>
    <submittedName>
        <fullName evidence="1">Uncharacterized protein</fullName>
    </submittedName>
</protein>
<reference evidence="2" key="1">
    <citation type="journal article" date="2016" name="Nature">
        <title>Genome evolution in the allotetraploid frog Xenopus laevis.</title>
        <authorList>
            <person name="Session A.M."/>
            <person name="Uno Y."/>
            <person name="Kwon T."/>
            <person name="Chapman J.A."/>
            <person name="Toyoda A."/>
            <person name="Takahashi S."/>
            <person name="Fukui A."/>
            <person name="Hikosaka A."/>
            <person name="Suzuki A."/>
            <person name="Kondo M."/>
            <person name="van Heeringen S.J."/>
            <person name="Quigley I."/>
            <person name="Heinz S."/>
            <person name="Ogino H."/>
            <person name="Ochi H."/>
            <person name="Hellsten U."/>
            <person name="Lyons J.B."/>
            <person name="Simakov O."/>
            <person name="Putnam N."/>
            <person name="Stites J."/>
            <person name="Kuroki Y."/>
            <person name="Tanaka T."/>
            <person name="Michiue T."/>
            <person name="Watanabe M."/>
            <person name="Bogdanovic O."/>
            <person name="Lister R."/>
            <person name="Georgiou G."/>
            <person name="Paranjpe S.S."/>
            <person name="van Kruijsbergen I."/>
            <person name="Shu S."/>
            <person name="Carlson J."/>
            <person name="Kinoshita T."/>
            <person name="Ohta Y."/>
            <person name="Mawaribuchi S."/>
            <person name="Jenkins J."/>
            <person name="Grimwood J."/>
            <person name="Schmutz J."/>
            <person name="Mitros T."/>
            <person name="Mozaffari S.V."/>
            <person name="Suzuki Y."/>
            <person name="Haramoto Y."/>
            <person name="Yamamoto T.S."/>
            <person name="Takagi C."/>
            <person name="Heald R."/>
            <person name="Miller K."/>
            <person name="Haudenschild C."/>
            <person name="Kitzman J."/>
            <person name="Nakayama T."/>
            <person name="Izutsu Y."/>
            <person name="Robert J."/>
            <person name="Fortriede J."/>
            <person name="Burns K."/>
            <person name="Lotay V."/>
            <person name="Karimi K."/>
            <person name="Yasuoka Y."/>
            <person name="Dichmann D.S."/>
            <person name="Flajnik M.F."/>
            <person name="Houston D.W."/>
            <person name="Shendure J."/>
            <person name="DuPasquier L."/>
            <person name="Vize P.D."/>
            <person name="Zorn A.M."/>
            <person name="Ito M."/>
            <person name="Marcotte E.M."/>
            <person name="Wallingford J.B."/>
            <person name="Ito Y."/>
            <person name="Asashima M."/>
            <person name="Ueno N."/>
            <person name="Matsuda Y."/>
            <person name="Veenstra G.J."/>
            <person name="Fujiyama A."/>
            <person name="Harland R.M."/>
            <person name="Taira M."/>
            <person name="Rokhsar D.S."/>
        </authorList>
    </citation>
    <scope>NUCLEOTIDE SEQUENCE [LARGE SCALE GENOMIC DNA]</scope>
    <source>
        <strain evidence="2">J</strain>
    </source>
</reference>
<dbReference type="EMBL" id="CM004468">
    <property type="protein sequence ID" value="OCT95418.1"/>
    <property type="molecule type" value="Genomic_DNA"/>
</dbReference>
<evidence type="ECO:0000313" key="2">
    <source>
        <dbReference type="Proteomes" id="UP000694892"/>
    </source>
</evidence>
<dbReference type="Proteomes" id="UP000694892">
    <property type="component" value="Chromosome 2L"/>
</dbReference>
<sequence length="110" mass="11785">MQTCLLLYSLKPYPPTVPFSAGQSRFWVSVPLSRIVDSFVPHPASSGGGEAAMARWPLLYTITNMAAHTLSEGVKACGNCNRRRKGQREAQLPDIVSAGGRGVTAIGKLL</sequence>
<gene>
    <name evidence="1" type="ORF">XELAEV_18013106mg</name>
</gene>
<organism evidence="1 2">
    <name type="scientific">Xenopus laevis</name>
    <name type="common">African clawed frog</name>
    <dbReference type="NCBI Taxonomy" id="8355"/>
    <lineage>
        <taxon>Eukaryota</taxon>
        <taxon>Metazoa</taxon>
        <taxon>Chordata</taxon>
        <taxon>Craniata</taxon>
        <taxon>Vertebrata</taxon>
        <taxon>Euteleostomi</taxon>
        <taxon>Amphibia</taxon>
        <taxon>Batrachia</taxon>
        <taxon>Anura</taxon>
        <taxon>Pipoidea</taxon>
        <taxon>Pipidae</taxon>
        <taxon>Xenopodinae</taxon>
        <taxon>Xenopus</taxon>
        <taxon>Xenopus</taxon>
    </lineage>
</organism>